<dbReference type="PANTHER" id="PTHR12117:SF0">
    <property type="entry name" value="PROLYL 3-HYDROXYLASE OGFOD1"/>
    <property type="match status" value="1"/>
</dbReference>
<dbReference type="Proteomes" id="UP000294980">
    <property type="component" value="Unassembled WGS sequence"/>
</dbReference>
<accession>A0A4R2KWW0</accession>
<gene>
    <name evidence="2" type="ORF">EV688_107170</name>
</gene>
<protein>
    <submittedName>
        <fullName evidence="2">Rps23 Pro-64 3,4-dihydroxylase Tpa1-like proline 4-hydroxylase</fullName>
    </submittedName>
</protein>
<evidence type="ECO:0000313" key="3">
    <source>
        <dbReference type="Proteomes" id="UP000294980"/>
    </source>
</evidence>
<dbReference type="InterPro" id="IPR039558">
    <property type="entry name" value="TPA1/OFD1_N"/>
</dbReference>
<organism evidence="2 3">
    <name type="scientific">Chromatocurvus halotolerans</name>
    <dbReference type="NCBI Taxonomy" id="1132028"/>
    <lineage>
        <taxon>Bacteria</taxon>
        <taxon>Pseudomonadati</taxon>
        <taxon>Pseudomonadota</taxon>
        <taxon>Gammaproteobacteria</taxon>
        <taxon>Cellvibrionales</taxon>
        <taxon>Halieaceae</taxon>
        <taxon>Chromatocurvus</taxon>
    </lineage>
</organism>
<name>A0A4R2KWW0_9GAMM</name>
<comment type="caution">
    <text evidence="2">The sequence shown here is derived from an EMBL/GenBank/DDBJ whole genome shotgun (WGS) entry which is preliminary data.</text>
</comment>
<dbReference type="InterPro" id="IPR051842">
    <property type="entry name" value="uS12_prolyl_hydroxylase"/>
</dbReference>
<dbReference type="GO" id="GO:0031543">
    <property type="term" value="F:peptidyl-proline dioxygenase activity"/>
    <property type="evidence" value="ECO:0007669"/>
    <property type="project" value="TreeGrafter"/>
</dbReference>
<dbReference type="Gene3D" id="2.60.120.620">
    <property type="entry name" value="q2cbj1_9rhob like domain"/>
    <property type="match status" value="1"/>
</dbReference>
<dbReference type="Pfam" id="PF13661">
    <property type="entry name" value="2OG-FeII_Oxy_4"/>
    <property type="match status" value="1"/>
</dbReference>
<dbReference type="PANTHER" id="PTHR12117">
    <property type="entry name" value="HISTONE ACETYLTRANSFERASE COMPLEX"/>
    <property type="match status" value="1"/>
</dbReference>
<evidence type="ECO:0000259" key="1">
    <source>
        <dbReference type="Pfam" id="PF13661"/>
    </source>
</evidence>
<dbReference type="EMBL" id="SLWX01000007">
    <property type="protein sequence ID" value="TCO75746.1"/>
    <property type="molecule type" value="Genomic_DNA"/>
</dbReference>
<keyword evidence="3" id="KW-1185">Reference proteome</keyword>
<feature type="domain" description="Prolyl 3,4-dihydroxylase TPA1/OFD1 N-terminal" evidence="1">
    <location>
        <begin position="148"/>
        <end position="240"/>
    </location>
</feature>
<proteinExistence type="predicted"/>
<reference evidence="2 3" key="1">
    <citation type="submission" date="2019-03" db="EMBL/GenBank/DDBJ databases">
        <title>Genomic Encyclopedia of Type Strains, Phase IV (KMG-IV): sequencing the most valuable type-strain genomes for metagenomic binning, comparative biology and taxonomic classification.</title>
        <authorList>
            <person name="Goeker M."/>
        </authorList>
    </citation>
    <scope>NUCLEOTIDE SEQUENCE [LARGE SCALE GENOMIC DNA]</scope>
    <source>
        <strain evidence="2 3">DSM 23344</strain>
    </source>
</reference>
<evidence type="ECO:0000313" key="2">
    <source>
        <dbReference type="EMBL" id="TCO75746.1"/>
    </source>
</evidence>
<sequence length="245" mass="27212">MVLNCAMKTSFRIPSGEALADATQQYREEARTRVYQVWRPDVAQGIATAMASAVFYANTFHVDGRTQLATPDELQKMGPQARQQLGEKINAGAADGVGFLYERYYLPEQPEASVPEPLYGVAETLNSEPVLAMVREVSGIDDISCASMQVTRYRAGHFLTRHNDVVPAEQRRVAYVLGFTPRWHPDWGGLLQFYRQDGVPQDAWAPGFNDLMLFDVHRVHAVTYVAPFAGAPRQAISGWFSAGSL</sequence>
<dbReference type="AlphaFoldDB" id="A0A4R2KWW0"/>
<dbReference type="GO" id="GO:0006449">
    <property type="term" value="P:regulation of translational termination"/>
    <property type="evidence" value="ECO:0007669"/>
    <property type="project" value="TreeGrafter"/>
</dbReference>
<dbReference type="GO" id="GO:0005737">
    <property type="term" value="C:cytoplasm"/>
    <property type="evidence" value="ECO:0007669"/>
    <property type="project" value="TreeGrafter"/>
</dbReference>